<evidence type="ECO:0000256" key="1">
    <source>
        <dbReference type="SAM" id="Coils"/>
    </source>
</evidence>
<dbReference type="GO" id="GO:0003824">
    <property type="term" value="F:catalytic activity"/>
    <property type="evidence" value="ECO:0007669"/>
    <property type="project" value="UniProtKB-ARBA"/>
</dbReference>
<dbReference type="InterPro" id="IPR025157">
    <property type="entry name" value="Hemagglutinin_rpt"/>
</dbReference>
<evidence type="ECO:0008006" key="5">
    <source>
        <dbReference type="Google" id="ProtNLM"/>
    </source>
</evidence>
<feature type="coiled-coil region" evidence="1">
    <location>
        <begin position="425"/>
        <end position="459"/>
    </location>
</feature>
<proteinExistence type="predicted"/>
<sequence>MLIQSGNDITATGSHISTQGDVVALAKGDITFQAVNDSEYHYDQTTEKKSFGRKETSIQASLTETVVGADVSAGGKIIVKVQKIDSAQTAGGDSGITIVGSNFTAGEGIEASADGDVTVTAQQYQTYSRDETIKQGFGGLSGSHKSEVDSATLLDASGMMSSDNIDITSGKSIRLVASDVDADGDITASAVDEVIIAAGQESRQHETFEQEYGAFSGGELYSMDAERQGDIHNTARGSTLTSGGTVSVNGGSVSVIGSGIDADADVNLTADTGSIDVLASQETHTRWSESESLSVGLGDTLKSLVNPFGATDFDGGQAKVTLAKAEYEKAENKTEATTHLGSSMVGNGTVLMDAAEDIVIQGSDVLADADEDGQGNIELTAAENVLIREVLDTESTTSSSMQGEAELSLVVQHQAVETGKAALALKESAEKLKQAEKDYRQYQKQVDSLEQTLSELEQALANNTPGVNAADIAELQGIISDVKSDEAFYLASITLATVDVASKTTLLMKQGAAAAQSTSTLGVDAGLHLDMSVTQTDSKSTSSTARGSSLAGQNIVVKSGTQTDQQILVQGSSLTAKEGVTLDGGTVSVLAAEQTQQSQSQTESGTISASMTVHGSSMGGSLNASLNQSEQRSQSTTYVNSGVSGNNITINSRGDTNIQGANVDAAESLNLDIGGDLNVASVQDRHSSSNQGAGISGGVSLSGQGDTTGSNGGLNASSGRVISSETQLTTLTSGGTAEIKVAGNTDITGALIATVDENGKDLGNLTLNTGSLSYSDLNNTDYRQDQSAGITTSVGVQQGGIDSTYNSSNLQYTSTSSYSKDKTLATLGQGEITLSDDSDLTALNRDTNSTTRDLFEVDRQQGNVDVTLDHRLLTEEGWNNIAEDVKRNGIFVDAVMDVAQKESIGLLGDAENGVENFFAHQDNKQKFFTATRDFVTGPENAALVAVLNDSHATPAQKQAAYGALSGYISAELGITPAEALLAVVETYGDQATKGAYANGTLYINDSEHSRLEDAVNTVGHETQHHIDAQRGYQGDGETYEQNREQYAEVMGEATEDYLSFNYSNAGHGEFGGWNTQNGTQGSELISQNQSRFDHDRQNGQMDFRLPNEKEQHALNKLAGDDPAKQRELLSAACAMIKCSAEFAYGSDERAYYQALEAEGAQNTDAQTVLKNYHESYVQQGNSYPVAETVVIKDQFGYGAIDRLSDSETLAMNHQVLVIAENLNLSEAQAATFFAALSLGSAVASGKFSFGSLKNLTFNKKHGIGEAHTQNGALGNQTLAHNDVQGSADKKNHELAHQPQYAEALEADGILDKELVKHPFGDQDFYESHSQVSNTPLIDYKKLSVNNNIKPEVLEKVILAGKGKRPDPTQYISKRDIDLHLSKFDDGASYLIPKSVLDNYGRELLGWPDNSQFVMPKKDMSKLIENANGDLRFIERELGIPEGSWGDDLIRIDIDNPKELNIRIPSGNEMGANPKWLPGGKLPTGNIEAVIDNIPKGKYIEKAVFD</sequence>
<dbReference type="Proteomes" id="UP000465712">
    <property type="component" value="Unassembled WGS sequence"/>
</dbReference>
<accession>A0A7X5AU69</accession>
<gene>
    <name evidence="3" type="ORF">CAG72_17960</name>
</gene>
<feature type="compositionally biased region" description="Low complexity" evidence="2">
    <location>
        <begin position="593"/>
        <end position="604"/>
    </location>
</feature>
<organism evidence="3 4">
    <name type="scientific">Photobacterium halotolerans</name>
    <dbReference type="NCBI Taxonomy" id="265726"/>
    <lineage>
        <taxon>Bacteria</taxon>
        <taxon>Pseudomonadati</taxon>
        <taxon>Pseudomonadota</taxon>
        <taxon>Gammaproteobacteria</taxon>
        <taxon>Vibrionales</taxon>
        <taxon>Vibrionaceae</taxon>
        <taxon>Photobacterium</taxon>
    </lineage>
</organism>
<keyword evidence="1" id="KW-0175">Coiled coil</keyword>
<protein>
    <recommendedName>
        <fullName evidence="5">DUF637 domain-containing protein</fullName>
    </recommendedName>
</protein>
<evidence type="ECO:0000313" key="4">
    <source>
        <dbReference type="Proteomes" id="UP000465712"/>
    </source>
</evidence>
<evidence type="ECO:0000256" key="2">
    <source>
        <dbReference type="SAM" id="MobiDB-lite"/>
    </source>
</evidence>
<evidence type="ECO:0000313" key="3">
    <source>
        <dbReference type="EMBL" id="NAW67083.1"/>
    </source>
</evidence>
<feature type="compositionally biased region" description="Polar residues" evidence="2">
    <location>
        <begin position="605"/>
        <end position="640"/>
    </location>
</feature>
<dbReference type="Pfam" id="PF13332">
    <property type="entry name" value="Fil_haemagg_2"/>
    <property type="match status" value="4"/>
</dbReference>
<feature type="region of interest" description="Disordered" evidence="2">
    <location>
        <begin position="593"/>
        <end position="640"/>
    </location>
</feature>
<feature type="compositionally biased region" description="Polar residues" evidence="2">
    <location>
        <begin position="688"/>
        <end position="720"/>
    </location>
</feature>
<reference evidence="3 4" key="1">
    <citation type="submission" date="2017-05" db="EMBL/GenBank/DDBJ databases">
        <title>High clonality and local adaptation shapes Vibrionaceae linages within an endangered oasis.</title>
        <authorList>
            <person name="Vazquez-Rosas-Landa M."/>
        </authorList>
    </citation>
    <scope>NUCLEOTIDE SEQUENCE [LARGE SCALE GENOMIC DNA]</scope>
    <source>
        <strain evidence="3 4">P46_P4S1P180</strain>
    </source>
</reference>
<feature type="region of interest" description="Disordered" evidence="2">
    <location>
        <begin position="682"/>
        <end position="720"/>
    </location>
</feature>
<dbReference type="EMBL" id="WXWW01000257">
    <property type="protein sequence ID" value="NAW67083.1"/>
    <property type="molecule type" value="Genomic_DNA"/>
</dbReference>
<name>A0A7X5AU69_9GAMM</name>
<comment type="caution">
    <text evidence="3">The sequence shown here is derived from an EMBL/GenBank/DDBJ whole genome shotgun (WGS) entry which is preliminary data.</text>
</comment>